<dbReference type="PANTHER" id="PTHR37530:SF1">
    <property type="entry name" value="OUTER MEMBRANE PROTEIN SLP"/>
    <property type="match status" value="1"/>
</dbReference>
<reference evidence="3" key="1">
    <citation type="submission" date="2016-10" db="EMBL/GenBank/DDBJ databases">
        <authorList>
            <person name="Varghese N."/>
            <person name="Submissions S."/>
        </authorList>
    </citation>
    <scope>NUCLEOTIDE SEQUENCE [LARGE SCALE GENOMIC DNA]</scope>
    <source>
        <strain evidence="3">CGMCC 1.10228</strain>
    </source>
</reference>
<evidence type="ECO:0000313" key="3">
    <source>
        <dbReference type="Proteomes" id="UP000198854"/>
    </source>
</evidence>
<keyword evidence="1" id="KW-0732">Signal</keyword>
<organism evidence="2 3">
    <name type="scientific">Vibrio xiamenensis</name>
    <dbReference type="NCBI Taxonomy" id="861298"/>
    <lineage>
        <taxon>Bacteria</taxon>
        <taxon>Pseudomonadati</taxon>
        <taxon>Pseudomonadota</taxon>
        <taxon>Gammaproteobacteria</taxon>
        <taxon>Vibrionales</taxon>
        <taxon>Vibrionaceae</taxon>
        <taxon>Vibrio</taxon>
    </lineage>
</organism>
<dbReference type="GO" id="GO:0019867">
    <property type="term" value="C:outer membrane"/>
    <property type="evidence" value="ECO:0007669"/>
    <property type="project" value="InterPro"/>
</dbReference>
<keyword evidence="3" id="KW-1185">Reference proteome</keyword>
<dbReference type="Pfam" id="PF03843">
    <property type="entry name" value="Slp"/>
    <property type="match status" value="1"/>
</dbReference>
<dbReference type="PROSITE" id="PS51257">
    <property type="entry name" value="PROKAR_LIPOPROTEIN"/>
    <property type="match status" value="1"/>
</dbReference>
<dbReference type="PIRSF" id="PIRSF004982">
    <property type="entry name" value="SlP"/>
    <property type="match status" value="1"/>
</dbReference>
<protein>
    <submittedName>
        <fullName evidence="2">Outer membrane lipoprotein</fullName>
    </submittedName>
</protein>
<evidence type="ECO:0000313" key="2">
    <source>
        <dbReference type="EMBL" id="SDH70000.1"/>
    </source>
</evidence>
<dbReference type="NCBIfam" id="TIGR00752">
    <property type="entry name" value="slp"/>
    <property type="match status" value="1"/>
</dbReference>
<dbReference type="PANTHER" id="PTHR37530">
    <property type="entry name" value="OUTER MEMBRANE PROTEIN SLP"/>
    <property type="match status" value="1"/>
</dbReference>
<accession>A0A1G8EJK2</accession>
<dbReference type="EMBL" id="FNDD01000025">
    <property type="protein sequence ID" value="SDH70000.1"/>
    <property type="molecule type" value="Genomic_DNA"/>
</dbReference>
<dbReference type="AlphaFoldDB" id="A0A1G8EJK2"/>
<sequence>MTVRSTLRVMLVVGSLMLTAACASLPETLTTTNPNVITDFNQWQAAPGQDQQVRLGGVIAKITNLSDKTRLEIVNLPINSAGKPDLNHEPEGRFVAYVKGFVDPVTFSEGRLVTVLGDSQGTEQGKVDQYQYQFPVMQATGYHLWRVEERVIINDIDPFYPCYGLNCRLWRHPMGNSSGQVIQEVK</sequence>
<keyword evidence="2" id="KW-0449">Lipoprotein</keyword>
<dbReference type="InterPro" id="IPR004658">
    <property type="entry name" value="OMP_Slp"/>
</dbReference>
<feature type="signal peptide" evidence="1">
    <location>
        <begin position="1"/>
        <end position="20"/>
    </location>
</feature>
<evidence type="ECO:0000256" key="1">
    <source>
        <dbReference type="SAM" id="SignalP"/>
    </source>
</evidence>
<dbReference type="Proteomes" id="UP000198854">
    <property type="component" value="Unassembled WGS sequence"/>
</dbReference>
<dbReference type="RefSeq" id="WP_093277021.1">
    <property type="nucleotide sequence ID" value="NZ_FNDD01000025.1"/>
</dbReference>
<gene>
    <name evidence="2" type="ORF">SAMN04488136_1256</name>
</gene>
<name>A0A1G8EJK2_9VIBR</name>
<feature type="chain" id="PRO_5011770052" evidence="1">
    <location>
        <begin position="21"/>
        <end position="186"/>
    </location>
</feature>
<dbReference type="STRING" id="861298.SAMN04488136_1256"/>
<proteinExistence type="predicted"/>
<dbReference type="OrthoDB" id="5295757at2"/>